<evidence type="ECO:0000256" key="6">
    <source>
        <dbReference type="SAM" id="Phobius"/>
    </source>
</evidence>
<dbReference type="InterPro" id="IPR003838">
    <property type="entry name" value="ABC3_permease_C"/>
</dbReference>
<organism evidence="9 10">
    <name type="scientific">Puia dinghuensis</name>
    <dbReference type="NCBI Taxonomy" id="1792502"/>
    <lineage>
        <taxon>Bacteria</taxon>
        <taxon>Pseudomonadati</taxon>
        <taxon>Bacteroidota</taxon>
        <taxon>Chitinophagia</taxon>
        <taxon>Chitinophagales</taxon>
        <taxon>Chitinophagaceae</taxon>
        <taxon>Puia</taxon>
    </lineage>
</organism>
<dbReference type="Pfam" id="PF02687">
    <property type="entry name" value="FtsX"/>
    <property type="match status" value="2"/>
</dbReference>
<feature type="transmembrane region" description="Helical" evidence="6">
    <location>
        <begin position="728"/>
        <end position="748"/>
    </location>
</feature>
<dbReference type="PANTHER" id="PTHR30572:SF18">
    <property type="entry name" value="ABC-TYPE MACROLIDE FAMILY EXPORT SYSTEM PERMEASE COMPONENT 2"/>
    <property type="match status" value="1"/>
</dbReference>
<feature type="domain" description="ABC3 transporter permease C-terminal" evidence="7">
    <location>
        <begin position="292"/>
        <end position="409"/>
    </location>
</feature>
<evidence type="ECO:0000259" key="8">
    <source>
        <dbReference type="Pfam" id="PF12704"/>
    </source>
</evidence>
<evidence type="ECO:0000256" key="2">
    <source>
        <dbReference type="ARBA" id="ARBA00022475"/>
    </source>
</evidence>
<proteinExistence type="predicted"/>
<feature type="transmembrane region" description="Helical" evidence="6">
    <location>
        <begin position="426"/>
        <end position="450"/>
    </location>
</feature>
<keyword evidence="4 6" id="KW-1133">Transmembrane helix</keyword>
<reference evidence="9" key="2">
    <citation type="submission" date="2020-09" db="EMBL/GenBank/DDBJ databases">
        <authorList>
            <person name="Sun Q."/>
            <person name="Zhou Y."/>
        </authorList>
    </citation>
    <scope>NUCLEOTIDE SEQUENCE</scope>
    <source>
        <strain evidence="9">CGMCC 1.15448</strain>
    </source>
</reference>
<protein>
    <submittedName>
        <fullName evidence="9">ABC transporter permease</fullName>
    </submittedName>
</protein>
<evidence type="ECO:0000256" key="3">
    <source>
        <dbReference type="ARBA" id="ARBA00022692"/>
    </source>
</evidence>
<feature type="transmembrane region" description="Helical" evidence="6">
    <location>
        <begin position="760"/>
        <end position="782"/>
    </location>
</feature>
<feature type="transmembrane region" description="Helical" evidence="6">
    <location>
        <begin position="286"/>
        <end position="306"/>
    </location>
</feature>
<dbReference type="AlphaFoldDB" id="A0A8J2XSQ7"/>
<dbReference type="Proteomes" id="UP000607559">
    <property type="component" value="Unassembled WGS sequence"/>
</dbReference>
<keyword evidence="3 6" id="KW-0812">Transmembrane</keyword>
<name>A0A8J2XSQ7_9BACT</name>
<dbReference type="PANTHER" id="PTHR30572">
    <property type="entry name" value="MEMBRANE COMPONENT OF TRANSPORTER-RELATED"/>
    <property type="match status" value="1"/>
</dbReference>
<evidence type="ECO:0000259" key="7">
    <source>
        <dbReference type="Pfam" id="PF02687"/>
    </source>
</evidence>
<evidence type="ECO:0000256" key="1">
    <source>
        <dbReference type="ARBA" id="ARBA00004651"/>
    </source>
</evidence>
<feature type="domain" description="MacB-like periplasmic core" evidence="8">
    <location>
        <begin position="21"/>
        <end position="244"/>
    </location>
</feature>
<reference evidence="9" key="1">
    <citation type="journal article" date="2014" name="Int. J. Syst. Evol. Microbiol.">
        <title>Complete genome sequence of Corynebacterium casei LMG S-19264T (=DSM 44701T), isolated from a smear-ripened cheese.</title>
        <authorList>
            <consortium name="US DOE Joint Genome Institute (JGI-PGF)"/>
            <person name="Walter F."/>
            <person name="Albersmeier A."/>
            <person name="Kalinowski J."/>
            <person name="Ruckert C."/>
        </authorList>
    </citation>
    <scope>NUCLEOTIDE SEQUENCE</scope>
    <source>
        <strain evidence="9">CGMCC 1.15448</strain>
    </source>
</reference>
<evidence type="ECO:0000313" key="9">
    <source>
        <dbReference type="EMBL" id="GGA96929.1"/>
    </source>
</evidence>
<sequence>MLKNFITIAWRNIRKHKAYAAINILGLSLGVACSILIFVLVHYHLSFDTFHANKDRIYRIVTEFHDEVADYSQGTPTPLGKAFRKDYDYAEKTARVINYGDALVTFQNAGVTKKFLEQPGISYAEPDYFDIFNFPLVEGDKATVLHAPGEALITEKLAKKYFGDANTAMGKTIRINNGADFHITGILRDIPVNTDRREEIYLSYDNLKDRSAKLAGDSSWGSVYSQAMCFTRLRPTVTAAQVNRGLAVVGKKYQKGRDAQTTIFRLQPLADIHFNPTFDGTADKKYLWALSFIGLFILITACVNFINLATAQALNRSTEVGIRKVLGGLRSQLFWQFIAETALIALFAVVIGYALAGAILPALNDLFKTTIDLTFLTDPAAIGFCVALLLVVIFLSGSYPGLVLSRFQPVQALKSRLLQHQVGGFSLRRILVVTQFAISQMLIIGVIVVAGQLHYVQTTDLGFNKEAIVLLPVPVNDAVKINTLRTRIRETAGVDKLSFCANPPATESNSSTNIHFDNRKEDEHWEVSKKPADIDYLSTFGLHLVAGRNFFPADSNREYLVNETMVRRLNLSSPSEAVGKQMSIQGKPGPIVGVVRDFNNFSLHSDILPICIFPSARDYATCAVKLDPAHIHTDLIAMEKIWNETFPDYLYSYTFLDDKIAKFYESDISLLRMIEGFAAIAVFIGCLGLYGLTSFMAVRKTKEIGVRKVLGAGIPGILWLFGREFTRLVIIAFVIAAPAAWWVMHNYLQDFKYRIPIGPGIFLLSIAATATIVVFTVSYQSIRTALANPVRALRSE</sequence>
<comment type="subcellular location">
    <subcellularLocation>
        <location evidence="1">Cell membrane</location>
        <topology evidence="1">Multi-pass membrane protein</topology>
    </subcellularLocation>
</comment>
<keyword evidence="5 6" id="KW-0472">Membrane</keyword>
<feature type="transmembrane region" description="Helical" evidence="6">
    <location>
        <begin position="670"/>
        <end position="692"/>
    </location>
</feature>
<feature type="transmembrane region" description="Helical" evidence="6">
    <location>
        <begin position="21"/>
        <end position="45"/>
    </location>
</feature>
<evidence type="ECO:0000256" key="5">
    <source>
        <dbReference type="ARBA" id="ARBA00023136"/>
    </source>
</evidence>
<accession>A0A8J2XSQ7</accession>
<dbReference type="GO" id="GO:0022857">
    <property type="term" value="F:transmembrane transporter activity"/>
    <property type="evidence" value="ECO:0007669"/>
    <property type="project" value="TreeGrafter"/>
</dbReference>
<dbReference type="Pfam" id="PF12704">
    <property type="entry name" value="MacB_PCD"/>
    <property type="match status" value="1"/>
</dbReference>
<feature type="transmembrane region" description="Helical" evidence="6">
    <location>
        <begin position="380"/>
        <end position="405"/>
    </location>
</feature>
<dbReference type="RefSeq" id="WP_188931146.1">
    <property type="nucleotide sequence ID" value="NZ_BMJC01000002.1"/>
</dbReference>
<keyword evidence="10" id="KW-1185">Reference proteome</keyword>
<keyword evidence="2" id="KW-1003">Cell membrane</keyword>
<dbReference type="GO" id="GO:0005886">
    <property type="term" value="C:plasma membrane"/>
    <property type="evidence" value="ECO:0007669"/>
    <property type="project" value="UniProtKB-SubCell"/>
</dbReference>
<feature type="transmembrane region" description="Helical" evidence="6">
    <location>
        <begin position="333"/>
        <end position="360"/>
    </location>
</feature>
<evidence type="ECO:0000256" key="4">
    <source>
        <dbReference type="ARBA" id="ARBA00022989"/>
    </source>
</evidence>
<gene>
    <name evidence="9" type="ORF">GCM10011511_20280</name>
</gene>
<dbReference type="PROSITE" id="PS51257">
    <property type="entry name" value="PROKAR_LIPOPROTEIN"/>
    <property type="match status" value="1"/>
</dbReference>
<dbReference type="EMBL" id="BMJC01000002">
    <property type="protein sequence ID" value="GGA96929.1"/>
    <property type="molecule type" value="Genomic_DNA"/>
</dbReference>
<dbReference type="InterPro" id="IPR025857">
    <property type="entry name" value="MacB_PCD"/>
</dbReference>
<comment type="caution">
    <text evidence="9">The sequence shown here is derived from an EMBL/GenBank/DDBJ whole genome shotgun (WGS) entry which is preliminary data.</text>
</comment>
<feature type="domain" description="ABC3 transporter permease C-terminal" evidence="7">
    <location>
        <begin position="677"/>
        <end position="785"/>
    </location>
</feature>
<dbReference type="InterPro" id="IPR050250">
    <property type="entry name" value="Macrolide_Exporter_MacB"/>
</dbReference>
<evidence type="ECO:0000313" key="10">
    <source>
        <dbReference type="Proteomes" id="UP000607559"/>
    </source>
</evidence>